<dbReference type="RefSeq" id="WP_347611420.1">
    <property type="nucleotide sequence ID" value="NZ_JBDPZC010000007.1"/>
</dbReference>
<comment type="caution">
    <text evidence="1">The sequence shown here is derived from an EMBL/GenBank/DDBJ whole genome shotgun (WGS) entry which is preliminary data.</text>
</comment>
<name>A0ABV0GH60_9BURK</name>
<evidence type="ECO:0000313" key="2">
    <source>
        <dbReference type="Proteomes" id="UP001462640"/>
    </source>
</evidence>
<sequence length="152" mass="15830">MPITYRLSGVGSGHLGSQAFRDAAFVFTGGGDTDAIAPIGGGVRVNLLLSLQVQVSGHGAAQGLHAVDFFVNNTSGGLGFLDELAGDIIDVLGPGIAAFDGVSALGPLAVDLDYLAPFSTTAGEFLLAQGGARWRSRPGWRQPRCRRRPRPR</sequence>
<dbReference type="Proteomes" id="UP001462640">
    <property type="component" value="Unassembled WGS sequence"/>
</dbReference>
<reference evidence="1 2" key="1">
    <citation type="submission" date="2024-05" db="EMBL/GenBank/DDBJ databases">
        <title>Roseateles sp. 2.12 16S ribosomal RNA gene Genome sequencing and assembly.</title>
        <authorList>
            <person name="Woo H."/>
        </authorList>
    </citation>
    <scope>NUCLEOTIDE SEQUENCE [LARGE SCALE GENOMIC DNA]</scope>
    <source>
        <strain evidence="1 2">2.12</strain>
    </source>
</reference>
<keyword evidence="2" id="KW-1185">Reference proteome</keyword>
<protein>
    <submittedName>
        <fullName evidence="1">Uncharacterized protein</fullName>
    </submittedName>
</protein>
<accession>A0ABV0GH60</accession>
<proteinExistence type="predicted"/>
<evidence type="ECO:0000313" key="1">
    <source>
        <dbReference type="EMBL" id="MEO3714312.1"/>
    </source>
</evidence>
<gene>
    <name evidence="1" type="ORF">ABDJ40_16225</name>
</gene>
<organism evidence="1 2">
    <name type="scientific">Roseateles flavus</name>
    <dbReference type="NCBI Taxonomy" id="3149041"/>
    <lineage>
        <taxon>Bacteria</taxon>
        <taxon>Pseudomonadati</taxon>
        <taxon>Pseudomonadota</taxon>
        <taxon>Betaproteobacteria</taxon>
        <taxon>Burkholderiales</taxon>
        <taxon>Sphaerotilaceae</taxon>
        <taxon>Roseateles</taxon>
    </lineage>
</organism>
<dbReference type="EMBL" id="JBDPZC010000007">
    <property type="protein sequence ID" value="MEO3714312.1"/>
    <property type="molecule type" value="Genomic_DNA"/>
</dbReference>